<accession>A0A512DSJ2</accession>
<dbReference type="AlphaFoldDB" id="A0A512DSJ2"/>
<dbReference type="OrthoDB" id="7848123at2"/>
<keyword evidence="2" id="KW-1185">Reference proteome</keyword>
<reference evidence="1 2" key="1">
    <citation type="submission" date="2019-07" db="EMBL/GenBank/DDBJ databases">
        <title>Whole genome shotgun sequence of Skermanella aerolata NBRC 106429.</title>
        <authorList>
            <person name="Hosoyama A."/>
            <person name="Uohara A."/>
            <person name="Ohji S."/>
            <person name="Ichikawa N."/>
        </authorList>
    </citation>
    <scope>NUCLEOTIDE SEQUENCE [LARGE SCALE GENOMIC DNA]</scope>
    <source>
        <strain evidence="1 2">NBRC 106429</strain>
    </source>
</reference>
<comment type="caution">
    <text evidence="1">The sequence shown here is derived from an EMBL/GenBank/DDBJ whole genome shotgun (WGS) entry which is preliminary data.</text>
</comment>
<evidence type="ECO:0000313" key="2">
    <source>
        <dbReference type="Proteomes" id="UP000321523"/>
    </source>
</evidence>
<dbReference type="NCBIfam" id="TIGR03054">
    <property type="entry name" value="photo_alph_chp1"/>
    <property type="match status" value="1"/>
</dbReference>
<protein>
    <submittedName>
        <fullName evidence="1">Phosphonate-binding protein</fullName>
    </submittedName>
</protein>
<dbReference type="RefSeq" id="WP_044427861.1">
    <property type="nucleotide sequence ID" value="NZ_BJYZ01000016.1"/>
</dbReference>
<organism evidence="1 2">
    <name type="scientific">Skermanella aerolata</name>
    <dbReference type="NCBI Taxonomy" id="393310"/>
    <lineage>
        <taxon>Bacteria</taxon>
        <taxon>Pseudomonadati</taxon>
        <taxon>Pseudomonadota</taxon>
        <taxon>Alphaproteobacteria</taxon>
        <taxon>Rhodospirillales</taxon>
        <taxon>Azospirillaceae</taxon>
        <taxon>Skermanella</taxon>
    </lineage>
</organism>
<proteinExistence type="predicted"/>
<dbReference type="InterPro" id="IPR017495">
    <property type="entry name" value="PuhC"/>
</dbReference>
<dbReference type="Proteomes" id="UP000321523">
    <property type="component" value="Unassembled WGS sequence"/>
</dbReference>
<name>A0A512DSJ2_9PROT</name>
<sequence length="155" mass="16604">MTAHHLHPAIRKPVFPKGALIGAALLVAFTVTTAAVSRISGLGTVQMPETAAVETRSLRFEDMRNGSIQVTDARTGKVAASVEPGTNGFIRGTLRGLARERKRRGIGIEPPFMLTRWADGRISLEDPETGRVIELDAFGPTNGEAFAQLLTAGRN</sequence>
<evidence type="ECO:0000313" key="1">
    <source>
        <dbReference type="EMBL" id="GEO39427.1"/>
    </source>
</evidence>
<gene>
    <name evidence="1" type="ORF">SAE02_35750</name>
</gene>
<dbReference type="EMBL" id="BJYZ01000016">
    <property type="protein sequence ID" value="GEO39427.1"/>
    <property type="molecule type" value="Genomic_DNA"/>
</dbReference>